<dbReference type="PANTHER" id="PTHR43022">
    <property type="entry name" value="PROTEIN SMF"/>
    <property type="match status" value="1"/>
</dbReference>
<dbReference type="OrthoDB" id="9785707at2"/>
<keyword evidence="4" id="KW-1185">Reference proteome</keyword>
<dbReference type="AlphaFoldDB" id="A0A7M1LHG1"/>
<dbReference type="Pfam" id="PF02481">
    <property type="entry name" value="DNA_processg_A"/>
    <property type="match status" value="1"/>
</dbReference>
<dbReference type="InterPro" id="IPR003488">
    <property type="entry name" value="DprA"/>
</dbReference>
<dbReference type="GO" id="GO:0009294">
    <property type="term" value="P:DNA-mediated transformation"/>
    <property type="evidence" value="ECO:0007669"/>
    <property type="project" value="InterPro"/>
</dbReference>
<dbReference type="RefSeq" id="WP_025803290.1">
    <property type="nucleotide sequence ID" value="NZ_CP053842.1"/>
</dbReference>
<proteinExistence type="inferred from homology"/>
<dbReference type="PANTHER" id="PTHR43022:SF1">
    <property type="entry name" value="PROTEIN SMF"/>
    <property type="match status" value="1"/>
</dbReference>
<reference evidence="3 4" key="1">
    <citation type="submission" date="2020-10" db="EMBL/GenBank/DDBJ databases">
        <title>Campylobacter and Helicobacter PacBio genomes.</title>
        <authorList>
            <person name="Lane C."/>
        </authorList>
    </citation>
    <scope>NUCLEOTIDE SEQUENCE [LARGE SCALE GENOMIC DNA]</scope>
    <source>
        <strain evidence="3 4">2016D-0077</strain>
    </source>
</reference>
<dbReference type="Gene3D" id="3.40.50.450">
    <property type="match status" value="1"/>
</dbReference>
<accession>A0A7M1LHG1</accession>
<dbReference type="SUPFAM" id="SSF102405">
    <property type="entry name" value="MCP/YpsA-like"/>
    <property type="match status" value="1"/>
</dbReference>
<sequence>MSITNSIDVSEFESLSRLKDAPKKLYYRGNLELLKRPKISIVGARKMSIYTKSLILSLSSKLSSGGICVVSGAAIGCDGAAHKGAYPNTIAVFANGLDEIYPKTNADIIKNIYENSLALSEYEDKTPALRHQFLERNRIVVALSKALIVAQADLRSGSLSSARIARNLGIPVYVFPHKMGESAGTNELLAKGKATLINDIDEFVLKFCKDKILQNDEILEFIKQNSNFDDIYHKFGDKIYEYELDGRVEILGTKVLVK</sequence>
<feature type="domain" description="Smf/DprA SLOG" evidence="2">
    <location>
        <begin position="14"/>
        <end position="204"/>
    </location>
</feature>
<dbReference type="InterPro" id="IPR057666">
    <property type="entry name" value="DrpA_SLOG"/>
</dbReference>
<evidence type="ECO:0000259" key="2">
    <source>
        <dbReference type="Pfam" id="PF02481"/>
    </source>
</evidence>
<evidence type="ECO:0000313" key="3">
    <source>
        <dbReference type="EMBL" id="QOQ86935.1"/>
    </source>
</evidence>
<organism evidence="3 4">
    <name type="scientific">Campylobacter corcagiensis</name>
    <dbReference type="NCBI Taxonomy" id="1448857"/>
    <lineage>
        <taxon>Bacteria</taxon>
        <taxon>Pseudomonadati</taxon>
        <taxon>Campylobacterota</taxon>
        <taxon>Epsilonproteobacteria</taxon>
        <taxon>Campylobacterales</taxon>
        <taxon>Campylobacteraceae</taxon>
        <taxon>Campylobacter</taxon>
    </lineage>
</organism>
<name>A0A7M1LHG1_9BACT</name>
<gene>
    <name evidence="3" type="ORF">IMC76_06905</name>
</gene>
<dbReference type="EMBL" id="CP063078">
    <property type="protein sequence ID" value="QOQ86935.1"/>
    <property type="molecule type" value="Genomic_DNA"/>
</dbReference>
<evidence type="ECO:0000256" key="1">
    <source>
        <dbReference type="ARBA" id="ARBA00006525"/>
    </source>
</evidence>
<dbReference type="Proteomes" id="UP000594749">
    <property type="component" value="Chromosome"/>
</dbReference>
<evidence type="ECO:0000313" key="4">
    <source>
        <dbReference type="Proteomes" id="UP000594749"/>
    </source>
</evidence>
<protein>
    <submittedName>
        <fullName evidence="3">DNA-protecting protein DprA</fullName>
    </submittedName>
</protein>
<comment type="similarity">
    <text evidence="1">Belongs to the DprA/Smf family.</text>
</comment>